<feature type="transmembrane region" description="Helical" evidence="1">
    <location>
        <begin position="118"/>
        <end position="138"/>
    </location>
</feature>
<gene>
    <name evidence="2" type="ORF">SAMN04489757_12638</name>
</gene>
<organism evidence="2 3">
    <name type="scientific">Anaerocolumna aminovalerica</name>
    <dbReference type="NCBI Taxonomy" id="1527"/>
    <lineage>
        <taxon>Bacteria</taxon>
        <taxon>Bacillati</taxon>
        <taxon>Bacillota</taxon>
        <taxon>Clostridia</taxon>
        <taxon>Lachnospirales</taxon>
        <taxon>Lachnospiraceae</taxon>
        <taxon>Anaerocolumna</taxon>
    </lineage>
</organism>
<protein>
    <recommendedName>
        <fullName evidence="4">ABC-2 type transport system ATP-binding protein</fullName>
    </recommendedName>
</protein>
<dbReference type="OrthoDB" id="9804819at2"/>
<evidence type="ECO:0008006" key="4">
    <source>
        <dbReference type="Google" id="ProtNLM"/>
    </source>
</evidence>
<proteinExistence type="predicted"/>
<dbReference type="AlphaFoldDB" id="A0A1I5H7K1"/>
<keyword evidence="1" id="KW-1133">Transmembrane helix</keyword>
<sequence>MRKLFISELLEDYMRKPKLILFSTHYINEMETLFSDMVILHEGQVFAHDDCDALRQKGTAITGDWEAVDRFVEGRELLSQRILGNQKEAVFFCQLTEQEKKMAATAAIGFRFGKLHTAFLGILYAIACFHIMNATSMLLHLPETTQLCISLLLIVVLIRLLSGAISRIPIKI</sequence>
<evidence type="ECO:0000313" key="2">
    <source>
        <dbReference type="EMBL" id="SFO43996.1"/>
    </source>
</evidence>
<dbReference type="EMBL" id="FOWD01000026">
    <property type="protein sequence ID" value="SFO43996.1"/>
    <property type="molecule type" value="Genomic_DNA"/>
</dbReference>
<name>A0A1I5H7K1_9FIRM</name>
<keyword evidence="3" id="KW-1185">Reference proteome</keyword>
<keyword evidence="1" id="KW-0472">Membrane</keyword>
<feature type="transmembrane region" description="Helical" evidence="1">
    <location>
        <begin position="144"/>
        <end position="162"/>
    </location>
</feature>
<dbReference type="Proteomes" id="UP000198806">
    <property type="component" value="Unassembled WGS sequence"/>
</dbReference>
<dbReference type="RefSeq" id="WP_139221530.1">
    <property type="nucleotide sequence ID" value="NZ_BAABFM010000078.1"/>
</dbReference>
<evidence type="ECO:0000313" key="3">
    <source>
        <dbReference type="Proteomes" id="UP000198806"/>
    </source>
</evidence>
<evidence type="ECO:0000256" key="1">
    <source>
        <dbReference type="SAM" id="Phobius"/>
    </source>
</evidence>
<keyword evidence="1" id="KW-0812">Transmembrane</keyword>
<accession>A0A1I5H7K1</accession>
<reference evidence="2 3" key="1">
    <citation type="submission" date="2016-10" db="EMBL/GenBank/DDBJ databases">
        <authorList>
            <person name="de Groot N.N."/>
        </authorList>
    </citation>
    <scope>NUCLEOTIDE SEQUENCE [LARGE SCALE GENOMIC DNA]</scope>
    <source>
        <strain evidence="2 3">DSM 1283</strain>
    </source>
</reference>